<feature type="transmembrane region" description="Helical" evidence="2">
    <location>
        <begin position="6"/>
        <end position="21"/>
    </location>
</feature>
<evidence type="ECO:0000256" key="1">
    <source>
        <dbReference type="SAM" id="MobiDB-lite"/>
    </source>
</evidence>
<reference evidence="4 5" key="2">
    <citation type="submission" date="2018-05" db="EMBL/GenBank/DDBJ databases">
        <authorList>
            <person name="Lanie J.A."/>
            <person name="Ng W.-L."/>
            <person name="Kazmierczak K.M."/>
            <person name="Andrzejewski T.M."/>
            <person name="Davidsen T.M."/>
            <person name="Wayne K.J."/>
            <person name="Tettelin H."/>
            <person name="Glass J.I."/>
            <person name="Rusch D."/>
            <person name="Podicherti R."/>
            <person name="Tsui H.-C.T."/>
            <person name="Winkler M.E."/>
        </authorList>
    </citation>
    <scope>NUCLEOTIDE SEQUENCE [LARGE SCALE GENOMIC DNA]</scope>
    <source>
        <strain evidence="4 5">C305</strain>
    </source>
</reference>
<feature type="transmembrane region" description="Helical" evidence="2">
    <location>
        <begin position="58"/>
        <end position="77"/>
    </location>
</feature>
<dbReference type="GO" id="GO:0003824">
    <property type="term" value="F:catalytic activity"/>
    <property type="evidence" value="ECO:0007669"/>
    <property type="project" value="InterPro"/>
</dbReference>
<dbReference type="Pfam" id="PF03372">
    <property type="entry name" value="Exo_endo_phos"/>
    <property type="match status" value="1"/>
</dbReference>
<feature type="compositionally biased region" description="Basic and acidic residues" evidence="1">
    <location>
        <begin position="343"/>
        <end position="354"/>
    </location>
</feature>
<keyword evidence="2" id="KW-0472">Membrane</keyword>
<protein>
    <recommendedName>
        <fullName evidence="3">Endonuclease/exonuclease/phosphatase domain-containing protein</fullName>
    </recommendedName>
</protein>
<dbReference type="AlphaFoldDB" id="A0A2U2XHF3"/>
<keyword evidence="2" id="KW-0812">Transmembrane</keyword>
<dbReference type="SUPFAM" id="SSF56219">
    <property type="entry name" value="DNase I-like"/>
    <property type="match status" value="1"/>
</dbReference>
<keyword evidence="5" id="KW-1185">Reference proteome</keyword>
<sequence>MDLFFISLSLLLILISLLPFIKHTHWVFRASEFVSLQVFVLQIIASFGIFIFAERTTLFWVVALVQFAFLIYHIYIFSRFTKFFKTKNRESENRQSIQVISSNIYQFNKEFDRFKRFIRKEDPDLFITIESNKDWEKAMRELEEYYPHSEKITLENTYGMHLYSKIPFEEITTHYFVADDVPSIEAHIKTEDGEDLILFIVHPPPPSPTEEENSKERDGDLMCIAKRIQELDKPVLVIGDFNTVAWSKISNYFRKKSALIDGRHGRGILASFHAKYWLLRAPLDLVYHSPSIFLKELKVLENIGSDHFPIFCEFYLDKQDNSQNDEKESISNEENIETEEIIEEGKKEESSNRN</sequence>
<feature type="transmembrane region" description="Helical" evidence="2">
    <location>
        <begin position="33"/>
        <end position="52"/>
    </location>
</feature>
<name>A0A2U2XHF3_9FLAO</name>
<evidence type="ECO:0000313" key="5">
    <source>
        <dbReference type="Proteomes" id="UP000245370"/>
    </source>
</evidence>
<accession>A0A2U2XHF3</accession>
<proteinExistence type="predicted"/>
<gene>
    <name evidence="4" type="ORF">DIT68_02885</name>
</gene>
<feature type="region of interest" description="Disordered" evidence="1">
    <location>
        <begin position="323"/>
        <end position="354"/>
    </location>
</feature>
<dbReference type="InterPro" id="IPR005135">
    <property type="entry name" value="Endo/exonuclease/phosphatase"/>
</dbReference>
<dbReference type="EMBL" id="QFRJ01000001">
    <property type="protein sequence ID" value="PWH87226.1"/>
    <property type="molecule type" value="Genomic_DNA"/>
</dbReference>
<reference evidence="4 5" key="1">
    <citation type="submission" date="2018-05" db="EMBL/GenBank/DDBJ databases">
        <title>Brumimicrobium oceani sp. nov., isolated from coastal sediment.</title>
        <authorList>
            <person name="Kou Y."/>
        </authorList>
    </citation>
    <scope>NUCLEOTIDE SEQUENCE [LARGE SCALE GENOMIC DNA]</scope>
    <source>
        <strain evidence="4 5">C305</strain>
    </source>
</reference>
<dbReference type="Gene3D" id="3.60.10.10">
    <property type="entry name" value="Endonuclease/exonuclease/phosphatase"/>
    <property type="match status" value="1"/>
</dbReference>
<comment type="caution">
    <text evidence="4">The sequence shown here is derived from an EMBL/GenBank/DDBJ whole genome shotgun (WGS) entry which is preliminary data.</text>
</comment>
<dbReference type="OrthoDB" id="9796594at2"/>
<dbReference type="InterPro" id="IPR036691">
    <property type="entry name" value="Endo/exonu/phosph_ase_sf"/>
</dbReference>
<feature type="domain" description="Endonuclease/exonuclease/phosphatase" evidence="3">
    <location>
        <begin position="101"/>
        <end position="307"/>
    </location>
</feature>
<dbReference type="Proteomes" id="UP000245370">
    <property type="component" value="Unassembled WGS sequence"/>
</dbReference>
<evidence type="ECO:0000259" key="3">
    <source>
        <dbReference type="Pfam" id="PF03372"/>
    </source>
</evidence>
<evidence type="ECO:0000256" key="2">
    <source>
        <dbReference type="SAM" id="Phobius"/>
    </source>
</evidence>
<evidence type="ECO:0000313" key="4">
    <source>
        <dbReference type="EMBL" id="PWH87226.1"/>
    </source>
</evidence>
<organism evidence="4 5">
    <name type="scientific">Brumimicrobium oceani</name>
    <dbReference type="NCBI Taxonomy" id="2100725"/>
    <lineage>
        <taxon>Bacteria</taxon>
        <taxon>Pseudomonadati</taxon>
        <taxon>Bacteroidota</taxon>
        <taxon>Flavobacteriia</taxon>
        <taxon>Flavobacteriales</taxon>
        <taxon>Crocinitomicaceae</taxon>
        <taxon>Brumimicrobium</taxon>
    </lineage>
</organism>
<keyword evidence="2" id="KW-1133">Transmembrane helix</keyword>